<gene>
    <name evidence="1" type="ORF">K1T71_014473</name>
</gene>
<dbReference type="Proteomes" id="UP000824533">
    <property type="component" value="Linkage Group LG29"/>
</dbReference>
<evidence type="ECO:0000313" key="1">
    <source>
        <dbReference type="EMBL" id="KAJ0169867.1"/>
    </source>
</evidence>
<protein>
    <submittedName>
        <fullName evidence="1">Uncharacterized protein</fullName>
    </submittedName>
</protein>
<organism evidence="1 2">
    <name type="scientific">Dendrolimus kikuchii</name>
    <dbReference type="NCBI Taxonomy" id="765133"/>
    <lineage>
        <taxon>Eukaryota</taxon>
        <taxon>Metazoa</taxon>
        <taxon>Ecdysozoa</taxon>
        <taxon>Arthropoda</taxon>
        <taxon>Hexapoda</taxon>
        <taxon>Insecta</taxon>
        <taxon>Pterygota</taxon>
        <taxon>Neoptera</taxon>
        <taxon>Endopterygota</taxon>
        <taxon>Lepidoptera</taxon>
        <taxon>Glossata</taxon>
        <taxon>Ditrysia</taxon>
        <taxon>Bombycoidea</taxon>
        <taxon>Lasiocampidae</taxon>
        <taxon>Dendrolimus</taxon>
    </lineage>
</organism>
<name>A0ACC1CEI0_9NEOP</name>
<reference evidence="1 2" key="1">
    <citation type="journal article" date="2021" name="Front. Genet.">
        <title>Chromosome-Level Genome Assembly Reveals Significant Gene Expansion in the Toll and IMD Signaling Pathways of Dendrolimus kikuchii.</title>
        <authorList>
            <person name="Zhou J."/>
            <person name="Wu P."/>
            <person name="Xiong Z."/>
            <person name="Liu N."/>
            <person name="Zhao N."/>
            <person name="Ji M."/>
            <person name="Qiu Y."/>
            <person name="Yang B."/>
        </authorList>
    </citation>
    <scope>NUCLEOTIDE SEQUENCE [LARGE SCALE GENOMIC DNA]</scope>
    <source>
        <strain evidence="1">Ann1</strain>
    </source>
</reference>
<proteinExistence type="predicted"/>
<keyword evidence="2" id="KW-1185">Reference proteome</keyword>
<dbReference type="EMBL" id="CM034415">
    <property type="protein sequence ID" value="KAJ0169867.1"/>
    <property type="molecule type" value="Genomic_DNA"/>
</dbReference>
<accession>A0ACC1CEI0</accession>
<evidence type="ECO:0000313" key="2">
    <source>
        <dbReference type="Proteomes" id="UP000824533"/>
    </source>
</evidence>
<comment type="caution">
    <text evidence="1">The sequence shown here is derived from an EMBL/GenBank/DDBJ whole genome shotgun (WGS) entry which is preliminary data.</text>
</comment>
<sequence>MCFVLYISIVIVLTRNAVETSSLDSSGSYTSLAYCITPMPPKHGTYTVDGIPTYPGSILYTSFTINMKCDKGYRLQGMDIVRCSNGVFSEAIPTCVKQSANVSSGPDIKLRMSVAPSVCEAPEYPKHGTYHLNGIPHPQKANAYEKLNLTVTCNPWYKLHGDQVVRCENGQWSSKLPTCEYDSVNFYCQNLTELIPCGEDIRPGTEVFPSCKENYKYEGKIPKMTCGEEGYFDHVVICVPDSNFTECGLSSVNHPLISGGLNAEPGEVPWHAGIYTKNMKPYMQICGGSIVTSIYVISAAHCFFYADSKVDSSLFGVAVGKIYRAWNASADVHAQLSDVAEIHTPMLFFGSLANYQCDIALVKLATAIEFNRFVMPICLNFTDDVNSQLEDGSLGKVAGWGLMSMDGNPSPFLKTTFLPFISLNKCINESLESFKVYINADKICAGYNNGTAVCKGDSGGGLDSYSIIS</sequence>